<evidence type="ECO:0000313" key="5">
    <source>
        <dbReference type="Proteomes" id="UP000472372"/>
    </source>
</evidence>
<evidence type="ECO:0000256" key="1">
    <source>
        <dbReference type="ARBA" id="ARBA00007381"/>
    </source>
</evidence>
<keyword evidence="2" id="KW-0547">Nucleotide-binding</keyword>
<evidence type="ECO:0000256" key="3">
    <source>
        <dbReference type="ARBA" id="ARBA00022840"/>
    </source>
</evidence>
<dbReference type="InterPro" id="IPR018181">
    <property type="entry name" value="Heat_shock_70_CS"/>
</dbReference>
<dbReference type="FunFam" id="3.90.640.10:FF:000010">
    <property type="entry name" value="heat shock 70 kDa protein 14"/>
    <property type="match status" value="1"/>
</dbReference>
<dbReference type="SUPFAM" id="SSF53067">
    <property type="entry name" value="Actin-like ATPase domain"/>
    <property type="match status" value="3"/>
</dbReference>
<keyword evidence="3" id="KW-0067">ATP-binding</keyword>
<dbReference type="PRINTS" id="PR00301">
    <property type="entry name" value="HEATSHOCK70"/>
</dbReference>
<dbReference type="InterPro" id="IPR043129">
    <property type="entry name" value="ATPase_NBD"/>
</dbReference>
<dbReference type="AlphaFoldDB" id="A0A6S6VV90"/>
<dbReference type="Pfam" id="PF00012">
    <property type="entry name" value="HSP70"/>
    <property type="match status" value="2"/>
</dbReference>
<name>A0A6S6VV90_9PLEO</name>
<dbReference type="FunFam" id="3.30.420.40:FF:000172">
    <property type="entry name" value="Heat shock 70 kDa protein"/>
    <property type="match status" value="2"/>
</dbReference>
<dbReference type="Gene3D" id="2.60.34.10">
    <property type="entry name" value="Substrate Binding Domain Of DNAk, Chain A, domain 1"/>
    <property type="match status" value="1"/>
</dbReference>
<comment type="similarity">
    <text evidence="1">Belongs to the heat shock protein 70 family.</text>
</comment>
<reference evidence="4" key="1">
    <citation type="submission" date="2021-02" db="EMBL/GenBank/DDBJ databases">
        <authorList>
            <person name="Syme A R."/>
            <person name="Syme A R."/>
            <person name="Moolhuijzen P."/>
        </authorList>
    </citation>
    <scope>NUCLEOTIDE SEQUENCE</scope>
    <source>
        <strain evidence="4">W1-1</strain>
    </source>
</reference>
<evidence type="ECO:0000256" key="2">
    <source>
        <dbReference type="ARBA" id="ARBA00022741"/>
    </source>
</evidence>
<dbReference type="InterPro" id="IPR029047">
    <property type="entry name" value="HSP70_peptide-bd_sf"/>
</dbReference>
<dbReference type="PANTHER" id="PTHR19375">
    <property type="entry name" value="HEAT SHOCK PROTEIN 70KDA"/>
    <property type="match status" value="1"/>
</dbReference>
<dbReference type="GO" id="GO:0005524">
    <property type="term" value="F:ATP binding"/>
    <property type="evidence" value="ECO:0007669"/>
    <property type="project" value="UniProtKB-KW"/>
</dbReference>
<dbReference type="FunFam" id="1.20.1270.10:FF:000014">
    <property type="entry name" value="Heat shock protein 70"/>
    <property type="match status" value="1"/>
</dbReference>
<dbReference type="EMBL" id="HG992977">
    <property type="protein sequence ID" value="CAE7000478.1"/>
    <property type="molecule type" value="Genomic_DNA"/>
</dbReference>
<dbReference type="Proteomes" id="UP000472372">
    <property type="component" value="Chromosome 1"/>
</dbReference>
<organism evidence="4 5">
    <name type="scientific">Pyrenophora teres f. teres</name>
    <dbReference type="NCBI Taxonomy" id="97479"/>
    <lineage>
        <taxon>Eukaryota</taxon>
        <taxon>Fungi</taxon>
        <taxon>Dikarya</taxon>
        <taxon>Ascomycota</taxon>
        <taxon>Pezizomycotina</taxon>
        <taxon>Dothideomycetes</taxon>
        <taxon>Pleosporomycetidae</taxon>
        <taxon>Pleosporales</taxon>
        <taxon>Pleosporineae</taxon>
        <taxon>Pleosporaceae</taxon>
        <taxon>Pyrenophora</taxon>
    </lineage>
</organism>
<protein>
    <submittedName>
        <fullName evidence="4">HSP70 multi-domain protein</fullName>
    </submittedName>
</protein>
<dbReference type="Gene3D" id="3.30.420.40">
    <property type="match status" value="4"/>
</dbReference>
<dbReference type="InterPro" id="IPR013126">
    <property type="entry name" value="Hsp_70_fam"/>
</dbReference>
<dbReference type="FunFam" id="3.30.420.40:FF:000026">
    <property type="entry name" value="Heat shock protein 70"/>
    <property type="match status" value="1"/>
</dbReference>
<evidence type="ECO:0000313" key="4">
    <source>
        <dbReference type="EMBL" id="CAE7000478.1"/>
    </source>
</evidence>
<dbReference type="Gene3D" id="3.90.640.10">
    <property type="entry name" value="Actin, Chain A, domain 4"/>
    <property type="match status" value="1"/>
</dbReference>
<dbReference type="GO" id="GO:0140662">
    <property type="term" value="F:ATP-dependent protein folding chaperone"/>
    <property type="evidence" value="ECO:0007669"/>
    <property type="project" value="InterPro"/>
</dbReference>
<dbReference type="Gene3D" id="1.20.1270.10">
    <property type="match status" value="1"/>
</dbReference>
<dbReference type="SUPFAM" id="SSF100934">
    <property type="entry name" value="Heat shock protein 70kD (HSP70), C-terminal subdomain"/>
    <property type="match status" value="1"/>
</dbReference>
<dbReference type="InterPro" id="IPR029048">
    <property type="entry name" value="HSP70_C_sf"/>
</dbReference>
<dbReference type="PROSITE" id="PS01036">
    <property type="entry name" value="HSP70_3"/>
    <property type="match status" value="1"/>
</dbReference>
<dbReference type="PROSITE" id="PS00297">
    <property type="entry name" value="HSP70_1"/>
    <property type="match status" value="1"/>
</dbReference>
<dbReference type="FunFam" id="2.60.34.10:FF:000004">
    <property type="entry name" value="Heat shock protein SSB1"/>
    <property type="match status" value="1"/>
</dbReference>
<dbReference type="PROSITE" id="PS00329">
    <property type="entry name" value="HSP70_2"/>
    <property type="match status" value="1"/>
</dbReference>
<gene>
    <name evidence="4" type="ORF">PTTW11_01084</name>
</gene>
<dbReference type="SUPFAM" id="SSF100920">
    <property type="entry name" value="Heat shock protein 70kD (HSP70), peptide-binding domain"/>
    <property type="match status" value="1"/>
</dbReference>
<sequence length="901" mass="99721">MSDEVYEGAIGIDLGTTYSCVANYEGTNVEIIANEQGSFTTPSFVSFTSDERLIGEAAKNQAAMNPENTVFDVKRLIGRRFEDETVTKDIKSWPFKVVDQNGSPLVEVEYLGEKKQFSPQEISAMVLVKMKEVAETKLGMKVEKAVITVPAYFNDNQRQATKDAGAIAGLNVLRIINEPTAAAIAYGLGSGKSDKERNVLIYDLGGGTFDVSLLHIQGGVFTVKATAGDTHLGGSDFDTALLDHFRKEFTKKYSKEHLMDSMLHDIAWNCLAHESYHNPSFDAAFPTRDAFVSAFDSLGFEFCPGLLDVVASDDPPTLDWFKSVGLDIFADKDQIPHKSWGIYMHFYVKPEREALTYVGSATAAAFGIRARLKDYRTLHAMSQTILDAIRNGYTLDHAVILGHCPIPPPSRQPILRGVCLSTETAFHAIFWPMRSKDKEYGHLGDQQLWDPEDLSYGGLCTHSPLLESLDGLELTAEELDIIAETRRRRKNELLAKWCRDDNIKQRANPTPEFRAKRRAINKARYKTRKRKRDADVANKAHYYISGDARALRRLRTACERAKRTLSNATQTTVEIDSLFDGEDFNANITRARFEDLNQKAFVGTLDPVAQVLKDANIAKDKVDEIVLVGGSTRIPKIQKLLSDYFNGKKLEKSINPDEAVAYGAAVQAGILSGKATSAETADLLLLDVVPLSLGVAMEGNIFAPVVPRGQTVPTIKKRTFTTVADNQQTVQFPVYQGERVDCENNTSLGEFTLAPLPPLRAGEAVLEVVFEVDVNGILKVTATEKSTGRSANITISNAVGKLSSSDIETMINDAQKFKTSDEAFSKKFESRQQLESYISRVEEMVSDPTTSIRLKRGQKEKIESALSDAMAQLEIEDAPADDLKKKELALKRVVTKAFSTR</sequence>
<proteinExistence type="inferred from homology"/>
<accession>A0A6S6VV90</accession>